<dbReference type="AlphaFoldDB" id="A0A7J7JMK5"/>
<evidence type="ECO:0000256" key="7">
    <source>
        <dbReference type="ARBA" id="ARBA00023136"/>
    </source>
</evidence>
<protein>
    <submittedName>
        <fullName evidence="9">GAL3ST1</fullName>
    </submittedName>
</protein>
<keyword evidence="4" id="KW-0735">Signal-anchor</keyword>
<organism evidence="9 10">
    <name type="scientific">Bugula neritina</name>
    <name type="common">Brown bryozoan</name>
    <name type="synonym">Sertularia neritina</name>
    <dbReference type="NCBI Taxonomy" id="10212"/>
    <lineage>
        <taxon>Eukaryota</taxon>
        <taxon>Metazoa</taxon>
        <taxon>Spiralia</taxon>
        <taxon>Lophotrochozoa</taxon>
        <taxon>Bryozoa</taxon>
        <taxon>Gymnolaemata</taxon>
        <taxon>Cheilostomatida</taxon>
        <taxon>Flustrina</taxon>
        <taxon>Buguloidea</taxon>
        <taxon>Bugulidae</taxon>
        <taxon>Bugula</taxon>
    </lineage>
</organism>
<gene>
    <name evidence="9" type="ORF">EB796_014416</name>
</gene>
<keyword evidence="10" id="KW-1185">Reference proteome</keyword>
<evidence type="ECO:0000313" key="9">
    <source>
        <dbReference type="EMBL" id="KAF6027267.1"/>
    </source>
</evidence>
<dbReference type="PANTHER" id="PTHR14647:SF87">
    <property type="entry name" value="PUTATIVE-RELATED"/>
    <property type="match status" value="1"/>
</dbReference>
<evidence type="ECO:0000256" key="1">
    <source>
        <dbReference type="ARBA" id="ARBA00004323"/>
    </source>
</evidence>
<sequence length="154" mass="18592">MKRKFCWDHGDIFYKSMEVYSKSHHLTPAEEEKLLSPDMNLGDKLLYEAFNNSWWKQPEVKDPDFWEEVKHFQRINQLQAEKCRVALRSGKKTYSYTIEASKWSPAIQLTYDRCDLLTMNKYPLMKKLSQYALGYKYYIYQVYHYLTARVSNLF</sequence>
<dbReference type="GO" id="GO:0000139">
    <property type="term" value="C:Golgi membrane"/>
    <property type="evidence" value="ECO:0007669"/>
    <property type="project" value="UniProtKB-SubCell"/>
</dbReference>
<dbReference type="InterPro" id="IPR009729">
    <property type="entry name" value="Gal-3-0_sulfotransfrase"/>
</dbReference>
<keyword evidence="3" id="KW-0812">Transmembrane</keyword>
<keyword evidence="8" id="KW-0325">Glycoprotein</keyword>
<dbReference type="GO" id="GO:0001733">
    <property type="term" value="F:galactosylceramide sulfotransferase activity"/>
    <property type="evidence" value="ECO:0007669"/>
    <property type="project" value="InterPro"/>
</dbReference>
<keyword evidence="7" id="KW-0472">Membrane</keyword>
<dbReference type="PANTHER" id="PTHR14647">
    <property type="entry name" value="GALACTOSE-3-O-SULFOTRANSFERASE"/>
    <property type="match status" value="1"/>
</dbReference>
<name>A0A7J7JMK5_BUGNE</name>
<dbReference type="Proteomes" id="UP000593567">
    <property type="component" value="Unassembled WGS sequence"/>
</dbReference>
<comment type="caution">
    <text evidence="9">The sequence shown here is derived from an EMBL/GenBank/DDBJ whole genome shotgun (WGS) entry which is preliminary data.</text>
</comment>
<dbReference type="OrthoDB" id="514299at2759"/>
<evidence type="ECO:0000313" key="10">
    <source>
        <dbReference type="Proteomes" id="UP000593567"/>
    </source>
</evidence>
<reference evidence="9" key="1">
    <citation type="submission" date="2020-06" db="EMBL/GenBank/DDBJ databases">
        <title>Draft genome of Bugula neritina, a colonial animal packing powerful symbionts and potential medicines.</title>
        <authorList>
            <person name="Rayko M."/>
        </authorList>
    </citation>
    <scope>NUCLEOTIDE SEQUENCE [LARGE SCALE GENOMIC DNA]</scope>
    <source>
        <strain evidence="9">Kwan_BN1</strain>
    </source>
</reference>
<keyword evidence="6" id="KW-0333">Golgi apparatus</keyword>
<evidence type="ECO:0000256" key="8">
    <source>
        <dbReference type="ARBA" id="ARBA00023180"/>
    </source>
</evidence>
<proteinExistence type="predicted"/>
<evidence type="ECO:0000256" key="2">
    <source>
        <dbReference type="ARBA" id="ARBA00022679"/>
    </source>
</evidence>
<dbReference type="EMBL" id="VXIV02002113">
    <property type="protein sequence ID" value="KAF6027267.1"/>
    <property type="molecule type" value="Genomic_DNA"/>
</dbReference>
<evidence type="ECO:0000256" key="5">
    <source>
        <dbReference type="ARBA" id="ARBA00022989"/>
    </source>
</evidence>
<evidence type="ECO:0000256" key="4">
    <source>
        <dbReference type="ARBA" id="ARBA00022968"/>
    </source>
</evidence>
<dbReference type="GO" id="GO:0009247">
    <property type="term" value="P:glycolipid biosynthetic process"/>
    <property type="evidence" value="ECO:0007669"/>
    <property type="project" value="InterPro"/>
</dbReference>
<keyword evidence="5" id="KW-1133">Transmembrane helix</keyword>
<keyword evidence="2" id="KW-0808">Transferase</keyword>
<accession>A0A7J7JMK5</accession>
<comment type="subcellular location">
    <subcellularLocation>
        <location evidence="1">Golgi apparatus membrane</location>
        <topology evidence="1">Single-pass type II membrane protein</topology>
    </subcellularLocation>
</comment>
<evidence type="ECO:0000256" key="6">
    <source>
        <dbReference type="ARBA" id="ARBA00023034"/>
    </source>
</evidence>
<evidence type="ECO:0000256" key="3">
    <source>
        <dbReference type="ARBA" id="ARBA00022692"/>
    </source>
</evidence>